<dbReference type="GO" id="GO:0016020">
    <property type="term" value="C:membrane"/>
    <property type="evidence" value="ECO:0007669"/>
    <property type="project" value="UniProtKB-SubCell"/>
</dbReference>
<evidence type="ECO:0000313" key="10">
    <source>
        <dbReference type="Proteomes" id="UP000288490"/>
    </source>
</evidence>
<dbReference type="GO" id="GO:0004659">
    <property type="term" value="F:prenyltransferase activity"/>
    <property type="evidence" value="ECO:0007669"/>
    <property type="project" value="InterPro"/>
</dbReference>
<evidence type="ECO:0000256" key="3">
    <source>
        <dbReference type="ARBA" id="ARBA00022428"/>
    </source>
</evidence>
<dbReference type="NCBIfam" id="NF004752">
    <property type="entry name" value="PRK06080.1-4"/>
    <property type="match status" value="1"/>
</dbReference>
<dbReference type="InterPro" id="IPR000537">
    <property type="entry name" value="UbiA_prenyltransferase"/>
</dbReference>
<evidence type="ECO:0000256" key="6">
    <source>
        <dbReference type="ARBA" id="ARBA00022989"/>
    </source>
</evidence>
<gene>
    <name evidence="9" type="ORF">CBF36_02735</name>
</gene>
<dbReference type="GO" id="GO:0042371">
    <property type="term" value="P:vitamin K biosynthetic process"/>
    <property type="evidence" value="ECO:0007669"/>
    <property type="project" value="TreeGrafter"/>
</dbReference>
<sequence length="300" mass="34330">MNFKVFAELIELKAKAASVFPFIMGFLYSWYHYQQVKPLYMFLFFISMLLFNMAVDILDNYMDYHHATDHHNYKEETNIIGRENLSLTLVRNIMLGLIIISALIGVYLASQTNWVILWLGMFSYFIGISYSAGPKPLSSLPVGEITSGITMGIVIPLICVYLNLFDIVPFNWNFIINVAILSLPTALAISNLMLANNTCDMEEDILNNRHTLVFYIGKKRAVTLFKTLVILSFVFATIGVILHIVPITLLGIWIVFPKIWQNTLIYSKKQIKTKTFPLAIKNLGMIALFQVILFFIGLWF</sequence>
<evidence type="ECO:0000313" key="9">
    <source>
        <dbReference type="EMBL" id="RST95614.1"/>
    </source>
</evidence>
<dbReference type="RefSeq" id="WP_125956405.1">
    <property type="nucleotide sequence ID" value="NZ_JAQEJV010000003.1"/>
</dbReference>
<evidence type="ECO:0000256" key="7">
    <source>
        <dbReference type="ARBA" id="ARBA00023136"/>
    </source>
</evidence>
<keyword evidence="10" id="KW-1185">Reference proteome</keyword>
<feature type="transmembrane region" description="Helical" evidence="8">
    <location>
        <begin position="115"/>
        <end position="133"/>
    </location>
</feature>
<keyword evidence="3" id="KW-0474">Menaquinone biosynthesis</keyword>
<keyword evidence="5 8" id="KW-0812">Transmembrane</keyword>
<feature type="transmembrane region" description="Helical" evidence="8">
    <location>
        <begin position="39"/>
        <end position="58"/>
    </location>
</feature>
<dbReference type="PIRSF" id="PIRSF005355">
    <property type="entry name" value="UBIAD1"/>
    <property type="match status" value="1"/>
</dbReference>
<feature type="transmembrane region" description="Helical" evidence="8">
    <location>
        <begin position="276"/>
        <end position="299"/>
    </location>
</feature>
<dbReference type="UniPathway" id="UPA00079"/>
<dbReference type="GO" id="GO:0009234">
    <property type="term" value="P:menaquinone biosynthetic process"/>
    <property type="evidence" value="ECO:0007669"/>
    <property type="project" value="UniProtKB-UniPathway"/>
</dbReference>
<keyword evidence="7 8" id="KW-0472">Membrane</keyword>
<feature type="transmembrane region" description="Helical" evidence="8">
    <location>
        <begin position="12"/>
        <end position="33"/>
    </location>
</feature>
<feature type="transmembrane region" description="Helical" evidence="8">
    <location>
        <begin position="228"/>
        <end position="256"/>
    </location>
</feature>
<feature type="transmembrane region" description="Helical" evidence="8">
    <location>
        <begin position="145"/>
        <end position="164"/>
    </location>
</feature>
<comment type="subcellular location">
    <subcellularLocation>
        <location evidence="1">Membrane</location>
        <topology evidence="1">Multi-pass membrane protein</topology>
    </subcellularLocation>
</comment>
<comment type="caution">
    <text evidence="9">The sequence shown here is derived from an EMBL/GenBank/DDBJ whole genome shotgun (WGS) entry which is preliminary data.</text>
</comment>
<dbReference type="Proteomes" id="UP000288490">
    <property type="component" value="Unassembled WGS sequence"/>
</dbReference>
<dbReference type="PANTHER" id="PTHR13929:SF0">
    <property type="entry name" value="UBIA PRENYLTRANSFERASE DOMAIN-CONTAINING PROTEIN 1"/>
    <property type="match status" value="1"/>
</dbReference>
<dbReference type="CDD" id="cd13962">
    <property type="entry name" value="PT_UbiA_UBIAD1"/>
    <property type="match status" value="1"/>
</dbReference>
<dbReference type="OrthoDB" id="9767568at2"/>
<protein>
    <submittedName>
        <fullName evidence="9">1,4-dihydroxy-2-naphthoate polyprenyltransferase</fullName>
    </submittedName>
</protein>
<name>A0A429ZPJ2_9ENTE</name>
<evidence type="ECO:0000256" key="1">
    <source>
        <dbReference type="ARBA" id="ARBA00004141"/>
    </source>
</evidence>
<keyword evidence="4 9" id="KW-0808">Transferase</keyword>
<evidence type="ECO:0000256" key="4">
    <source>
        <dbReference type="ARBA" id="ARBA00022679"/>
    </source>
</evidence>
<dbReference type="Gene3D" id="1.10.357.140">
    <property type="entry name" value="UbiA prenyltransferase"/>
    <property type="match status" value="1"/>
</dbReference>
<dbReference type="Pfam" id="PF01040">
    <property type="entry name" value="UbiA"/>
    <property type="match status" value="1"/>
</dbReference>
<feature type="transmembrane region" description="Helical" evidence="8">
    <location>
        <begin position="89"/>
        <end position="109"/>
    </location>
</feature>
<organism evidence="9 10">
    <name type="scientific">Vagococcus bubulae</name>
    <dbReference type="NCBI Taxonomy" id="1977868"/>
    <lineage>
        <taxon>Bacteria</taxon>
        <taxon>Bacillati</taxon>
        <taxon>Bacillota</taxon>
        <taxon>Bacilli</taxon>
        <taxon>Lactobacillales</taxon>
        <taxon>Enterococcaceae</taxon>
        <taxon>Vagococcus</taxon>
    </lineage>
</organism>
<evidence type="ECO:0000256" key="8">
    <source>
        <dbReference type="SAM" id="Phobius"/>
    </source>
</evidence>
<dbReference type="AlphaFoldDB" id="A0A429ZPJ2"/>
<dbReference type="EMBL" id="NGJT01000003">
    <property type="protein sequence ID" value="RST95614.1"/>
    <property type="molecule type" value="Genomic_DNA"/>
</dbReference>
<proteinExistence type="predicted"/>
<comment type="pathway">
    <text evidence="2">Quinol/quinone metabolism; menaquinone biosynthesis.</text>
</comment>
<dbReference type="PANTHER" id="PTHR13929">
    <property type="entry name" value="1,4-DIHYDROXY-2-NAPHTHOATE OCTAPRENYLTRANSFERASE"/>
    <property type="match status" value="1"/>
</dbReference>
<accession>A0A429ZPJ2</accession>
<keyword evidence="6 8" id="KW-1133">Transmembrane helix</keyword>
<reference evidence="9 10" key="1">
    <citation type="submission" date="2017-05" db="EMBL/GenBank/DDBJ databases">
        <title>Vagococcus spp. assemblies.</title>
        <authorList>
            <person name="Gulvik C.A."/>
        </authorList>
    </citation>
    <scope>NUCLEOTIDE SEQUENCE [LARGE SCALE GENOMIC DNA]</scope>
    <source>
        <strain evidence="9 10">SS1994</strain>
    </source>
</reference>
<dbReference type="InterPro" id="IPR044878">
    <property type="entry name" value="UbiA_sf"/>
</dbReference>
<evidence type="ECO:0000256" key="5">
    <source>
        <dbReference type="ARBA" id="ARBA00022692"/>
    </source>
</evidence>
<feature type="transmembrane region" description="Helical" evidence="8">
    <location>
        <begin position="170"/>
        <end position="194"/>
    </location>
</feature>
<dbReference type="InterPro" id="IPR026046">
    <property type="entry name" value="UBIAD1"/>
</dbReference>
<evidence type="ECO:0000256" key="2">
    <source>
        <dbReference type="ARBA" id="ARBA00004863"/>
    </source>
</evidence>